<sequence>MNATADTTTSLKSRSAGEHRPLARIVVRQLIPLALVLFLVTLAVGALLIVHYRGWADAVALRDHVGSYAYHFGRYPDDAHNKTTQLLTDGERIAFMPALIAAAITGLLTGGEWGTRRFALTLAQSVSAQRWFAARWTGLAVLFAVLLVPLVVLYRFTVVHAFDLNLLTHGIERQTAYFTIGPVTVAYVLLGVAAGALTGTALRRMWPAFVAAPALTWLLTAVLVRSRAALLLDFPAFSRVDGMHQGGLLGLQFYDLLPTDSFLVNSLQTGDYWPYQLAESTLVVAVAALLVVPAFRTLRRRTGQS</sequence>
<organism evidence="2 3">
    <name type="scientific">Streptomyces sp. 900116325</name>
    <dbReference type="NCBI Taxonomy" id="3154295"/>
    <lineage>
        <taxon>Bacteria</taxon>
        <taxon>Bacillati</taxon>
        <taxon>Actinomycetota</taxon>
        <taxon>Actinomycetes</taxon>
        <taxon>Kitasatosporales</taxon>
        <taxon>Streptomycetaceae</taxon>
        <taxon>Streptomyces</taxon>
    </lineage>
</organism>
<gene>
    <name evidence="2" type="ORF">ABZV61_38105</name>
</gene>
<keyword evidence="3" id="KW-1185">Reference proteome</keyword>
<feature type="transmembrane region" description="Helical" evidence="1">
    <location>
        <begin position="93"/>
        <end position="111"/>
    </location>
</feature>
<feature type="transmembrane region" description="Helical" evidence="1">
    <location>
        <begin position="272"/>
        <end position="295"/>
    </location>
</feature>
<keyword evidence="1" id="KW-0472">Membrane</keyword>
<evidence type="ECO:0000313" key="2">
    <source>
        <dbReference type="EMBL" id="MET8438432.1"/>
    </source>
</evidence>
<feature type="transmembrane region" description="Helical" evidence="1">
    <location>
        <begin position="176"/>
        <end position="198"/>
    </location>
</feature>
<dbReference type="EMBL" id="JBEXIP010000059">
    <property type="protein sequence ID" value="MET8438432.1"/>
    <property type="molecule type" value="Genomic_DNA"/>
</dbReference>
<accession>A0ABV2UKP9</accession>
<feature type="transmembrane region" description="Helical" evidence="1">
    <location>
        <begin position="132"/>
        <end position="156"/>
    </location>
</feature>
<keyword evidence="1" id="KW-0812">Transmembrane</keyword>
<feature type="transmembrane region" description="Helical" evidence="1">
    <location>
        <begin position="30"/>
        <end position="52"/>
    </location>
</feature>
<dbReference type="RefSeq" id="WP_356712851.1">
    <property type="nucleotide sequence ID" value="NZ_JBEXIP010000059.1"/>
</dbReference>
<dbReference type="Proteomes" id="UP001550044">
    <property type="component" value="Unassembled WGS sequence"/>
</dbReference>
<evidence type="ECO:0000313" key="3">
    <source>
        <dbReference type="Proteomes" id="UP001550044"/>
    </source>
</evidence>
<keyword evidence="1" id="KW-1133">Transmembrane helix</keyword>
<evidence type="ECO:0000256" key="1">
    <source>
        <dbReference type="SAM" id="Phobius"/>
    </source>
</evidence>
<evidence type="ECO:0008006" key="4">
    <source>
        <dbReference type="Google" id="ProtNLM"/>
    </source>
</evidence>
<feature type="transmembrane region" description="Helical" evidence="1">
    <location>
        <begin position="205"/>
        <end position="224"/>
    </location>
</feature>
<name>A0ABV2UKP9_9ACTN</name>
<reference evidence="2 3" key="1">
    <citation type="submission" date="2024-06" db="EMBL/GenBank/DDBJ databases">
        <title>The Natural Products Discovery Center: Release of the First 8490 Sequenced Strains for Exploring Actinobacteria Biosynthetic Diversity.</title>
        <authorList>
            <person name="Kalkreuter E."/>
            <person name="Kautsar S.A."/>
            <person name="Yang D."/>
            <person name="Bader C.D."/>
            <person name="Teijaro C.N."/>
            <person name="Fluegel L."/>
            <person name="Davis C.M."/>
            <person name="Simpson J.R."/>
            <person name="Lauterbach L."/>
            <person name="Steele A.D."/>
            <person name="Gui C."/>
            <person name="Meng S."/>
            <person name="Li G."/>
            <person name="Viehrig K."/>
            <person name="Ye F."/>
            <person name="Su P."/>
            <person name="Kiefer A.F."/>
            <person name="Nichols A."/>
            <person name="Cepeda A.J."/>
            <person name="Yan W."/>
            <person name="Fan B."/>
            <person name="Jiang Y."/>
            <person name="Adhikari A."/>
            <person name="Zheng C.-J."/>
            <person name="Schuster L."/>
            <person name="Cowan T.M."/>
            <person name="Smanski M.J."/>
            <person name="Chevrette M.G."/>
            <person name="De Carvalho L.P.S."/>
            <person name="Shen B."/>
        </authorList>
    </citation>
    <scope>NUCLEOTIDE SEQUENCE [LARGE SCALE GENOMIC DNA]</scope>
    <source>
        <strain evidence="2 3">NPDC005137</strain>
    </source>
</reference>
<proteinExistence type="predicted"/>
<protein>
    <recommendedName>
        <fullName evidence="4">ABC transporter permease</fullName>
    </recommendedName>
</protein>
<comment type="caution">
    <text evidence="2">The sequence shown here is derived from an EMBL/GenBank/DDBJ whole genome shotgun (WGS) entry which is preliminary data.</text>
</comment>